<sequence length="450" mass="50482">MKNEETVLYLQKLLTENSYKALREAMIEENEVDIAEFIGILPKDKAAIVFRLLPKDLAAEVFSNLELDVQERLIHEFTDKELESVLEEMFVDDLVDMLEELPAGIVKRVLRNTDEGTRGVINAFLKYPKDSAGTIMTAEYTNLRPKMTVKEAIMYLRKNGADSETLYNCYVIDKNRVLDGVVSLRTLLLSKDDVLVEDLMETDVVKVHTSDDKEEVAYLFQRYDYLSLPVVDSEERLVGIITVDDIIDVMEEEATEDFELMAATIPSGKPYLKTPSWELARNRIVWLTVLMFSGMISGGILSRYEEAFTQIPVLVSFIPMLMNTGGNAGSQASTLVIRGMVLNEISLKDGFVVLWKEFRVSLIAGLFLAVINFIRLIITYPGQEKIMFVVSFAIFGTVVIAKMVGGILPLFAKLLKADPAIMAAPLITTIVDALSLIFYFFLAGVFLGIS</sequence>
<comment type="similarity">
    <text evidence="2 9">Belongs to the SLC41A transporter family.</text>
</comment>
<evidence type="ECO:0000256" key="4">
    <source>
        <dbReference type="ARBA" id="ARBA00022692"/>
    </source>
</evidence>
<dbReference type="Gene3D" id="3.10.580.10">
    <property type="entry name" value="CBS-domain"/>
    <property type="match status" value="1"/>
</dbReference>
<keyword evidence="3 9" id="KW-0813">Transport</keyword>
<feature type="transmembrane region" description="Helical" evidence="9">
    <location>
        <begin position="386"/>
        <end position="411"/>
    </location>
</feature>
<keyword evidence="8" id="KW-0129">CBS domain</keyword>
<comment type="subunit">
    <text evidence="9">Homodimer.</text>
</comment>
<keyword evidence="5 9" id="KW-0460">Magnesium</keyword>
<dbReference type="Gene3D" id="1.25.60.10">
    <property type="entry name" value="MgtE N-terminal domain-like"/>
    <property type="match status" value="1"/>
</dbReference>
<dbReference type="SUPFAM" id="SSF54631">
    <property type="entry name" value="CBS-domain pair"/>
    <property type="match status" value="1"/>
</dbReference>
<dbReference type="GO" id="GO:0046872">
    <property type="term" value="F:metal ion binding"/>
    <property type="evidence" value="ECO:0007669"/>
    <property type="project" value="UniProtKB-KW"/>
</dbReference>
<dbReference type="InterPro" id="IPR046342">
    <property type="entry name" value="CBS_dom_sf"/>
</dbReference>
<dbReference type="SUPFAM" id="SSF158791">
    <property type="entry name" value="MgtE N-terminal domain-like"/>
    <property type="match status" value="1"/>
</dbReference>
<dbReference type="InterPro" id="IPR006668">
    <property type="entry name" value="Mg_transptr_MgtE_intracell_dom"/>
</dbReference>
<dbReference type="AlphaFoldDB" id="A0A1G8HIH2"/>
<keyword evidence="9" id="KW-1003">Cell membrane</keyword>
<dbReference type="Pfam" id="PF01769">
    <property type="entry name" value="MgtE"/>
    <property type="match status" value="1"/>
</dbReference>
<dbReference type="Pfam" id="PF00571">
    <property type="entry name" value="CBS"/>
    <property type="match status" value="2"/>
</dbReference>
<dbReference type="GO" id="GO:0015095">
    <property type="term" value="F:magnesium ion transmembrane transporter activity"/>
    <property type="evidence" value="ECO:0007669"/>
    <property type="project" value="UniProtKB-UniRule"/>
</dbReference>
<gene>
    <name evidence="11" type="ORF">SAMN05421804_101596</name>
</gene>
<evidence type="ECO:0000259" key="10">
    <source>
        <dbReference type="PROSITE" id="PS51371"/>
    </source>
</evidence>
<dbReference type="Gene3D" id="1.10.357.20">
    <property type="entry name" value="SLC41 divalent cation transporters, integral membrane domain"/>
    <property type="match status" value="1"/>
</dbReference>
<dbReference type="InterPro" id="IPR006669">
    <property type="entry name" value="MgtE_transporter"/>
</dbReference>
<dbReference type="SUPFAM" id="SSF161093">
    <property type="entry name" value="MgtE membrane domain-like"/>
    <property type="match status" value="1"/>
</dbReference>
<keyword evidence="9" id="KW-0479">Metal-binding</keyword>
<comment type="subcellular location">
    <subcellularLocation>
        <location evidence="9">Cell membrane</location>
        <topology evidence="9">Multi-pass membrane protein</topology>
    </subcellularLocation>
    <subcellularLocation>
        <location evidence="1">Membrane</location>
        <topology evidence="1">Multi-pass membrane protein</topology>
    </subcellularLocation>
</comment>
<dbReference type="EMBL" id="FNDZ01000001">
    <property type="protein sequence ID" value="SDI06507.1"/>
    <property type="molecule type" value="Genomic_DNA"/>
</dbReference>
<evidence type="ECO:0000256" key="1">
    <source>
        <dbReference type="ARBA" id="ARBA00004141"/>
    </source>
</evidence>
<keyword evidence="4 9" id="KW-0812">Transmembrane</keyword>
<organism evidence="11 12">
    <name type="scientific">Proteiniclasticum ruminis</name>
    <dbReference type="NCBI Taxonomy" id="398199"/>
    <lineage>
        <taxon>Bacteria</taxon>
        <taxon>Bacillati</taxon>
        <taxon>Bacillota</taxon>
        <taxon>Clostridia</taxon>
        <taxon>Eubacteriales</taxon>
        <taxon>Clostridiaceae</taxon>
        <taxon>Proteiniclasticum</taxon>
    </lineage>
</organism>
<evidence type="ECO:0000313" key="12">
    <source>
        <dbReference type="Proteomes" id="UP000183255"/>
    </source>
</evidence>
<accession>A0A1G8HIH2</accession>
<dbReference type="GO" id="GO:0005886">
    <property type="term" value="C:plasma membrane"/>
    <property type="evidence" value="ECO:0007669"/>
    <property type="project" value="UniProtKB-SubCell"/>
</dbReference>
<dbReference type="InterPro" id="IPR038076">
    <property type="entry name" value="MgtE_N_sf"/>
</dbReference>
<evidence type="ECO:0000256" key="5">
    <source>
        <dbReference type="ARBA" id="ARBA00022842"/>
    </source>
</evidence>
<dbReference type="PANTHER" id="PTHR43773">
    <property type="entry name" value="MAGNESIUM TRANSPORTER MGTE"/>
    <property type="match status" value="1"/>
</dbReference>
<reference evidence="11 12" key="1">
    <citation type="submission" date="2016-10" db="EMBL/GenBank/DDBJ databases">
        <authorList>
            <person name="de Groot N.N."/>
        </authorList>
    </citation>
    <scope>NUCLEOTIDE SEQUENCE [LARGE SCALE GENOMIC DNA]</scope>
    <source>
        <strain evidence="11 12">CGMCC 1.5058</strain>
    </source>
</reference>
<evidence type="ECO:0000256" key="9">
    <source>
        <dbReference type="RuleBase" id="RU362011"/>
    </source>
</evidence>
<comment type="caution">
    <text evidence="9">Lacks conserved residue(s) required for the propagation of feature annotation.</text>
</comment>
<dbReference type="PANTHER" id="PTHR43773:SF1">
    <property type="entry name" value="MAGNESIUM TRANSPORTER MGTE"/>
    <property type="match status" value="1"/>
</dbReference>
<evidence type="ECO:0000256" key="6">
    <source>
        <dbReference type="ARBA" id="ARBA00022989"/>
    </source>
</evidence>
<keyword evidence="7 9" id="KW-0472">Membrane</keyword>
<comment type="function">
    <text evidence="9">Acts as a magnesium transporter.</text>
</comment>
<evidence type="ECO:0000256" key="7">
    <source>
        <dbReference type="ARBA" id="ARBA00023136"/>
    </source>
</evidence>
<feature type="transmembrane region" description="Helical" evidence="9">
    <location>
        <begin position="358"/>
        <end position="380"/>
    </location>
</feature>
<protein>
    <recommendedName>
        <fullName evidence="9">Magnesium transporter MgtE</fullName>
    </recommendedName>
</protein>
<keyword evidence="6 9" id="KW-1133">Transmembrane helix</keyword>
<dbReference type="InterPro" id="IPR006667">
    <property type="entry name" value="SLC41_membr_dom"/>
</dbReference>
<name>A0A1G8HIH2_9CLOT</name>
<dbReference type="InterPro" id="IPR036739">
    <property type="entry name" value="SLC41_membr_dom_sf"/>
</dbReference>
<evidence type="ECO:0000256" key="8">
    <source>
        <dbReference type="PROSITE-ProRule" id="PRU00703"/>
    </source>
</evidence>
<evidence type="ECO:0000256" key="3">
    <source>
        <dbReference type="ARBA" id="ARBA00022448"/>
    </source>
</evidence>
<dbReference type="NCBIfam" id="TIGR00400">
    <property type="entry name" value="mgtE"/>
    <property type="match status" value="1"/>
</dbReference>
<evidence type="ECO:0000313" key="11">
    <source>
        <dbReference type="EMBL" id="SDI06507.1"/>
    </source>
</evidence>
<dbReference type="PROSITE" id="PS51371">
    <property type="entry name" value="CBS"/>
    <property type="match status" value="1"/>
</dbReference>
<dbReference type="RefSeq" id="WP_031573888.1">
    <property type="nucleotide sequence ID" value="NZ_FNDZ01000001.1"/>
</dbReference>
<feature type="transmembrane region" description="Helical" evidence="9">
    <location>
        <begin position="423"/>
        <end position="449"/>
    </location>
</feature>
<dbReference type="Proteomes" id="UP000183255">
    <property type="component" value="Unassembled WGS sequence"/>
</dbReference>
<dbReference type="InterPro" id="IPR000644">
    <property type="entry name" value="CBS_dom"/>
</dbReference>
<feature type="domain" description="CBS" evidence="10">
    <location>
        <begin position="200"/>
        <end position="256"/>
    </location>
</feature>
<dbReference type="Pfam" id="PF03448">
    <property type="entry name" value="MgtE_N"/>
    <property type="match status" value="1"/>
</dbReference>
<dbReference type="SMART" id="SM00924">
    <property type="entry name" value="MgtE_N"/>
    <property type="match status" value="1"/>
</dbReference>
<evidence type="ECO:0000256" key="2">
    <source>
        <dbReference type="ARBA" id="ARBA00009749"/>
    </source>
</evidence>
<proteinExistence type="inferred from homology"/>
<dbReference type="CDD" id="cd04606">
    <property type="entry name" value="CBS_pair_Mg_transporter"/>
    <property type="match status" value="1"/>
</dbReference>
<dbReference type="SMART" id="SM00116">
    <property type="entry name" value="CBS"/>
    <property type="match status" value="2"/>
</dbReference>